<organism evidence="3 4">
    <name type="scientific">Rhodococcus opacus</name>
    <name type="common">Nocardia opaca</name>
    <dbReference type="NCBI Taxonomy" id="37919"/>
    <lineage>
        <taxon>Bacteria</taxon>
        <taxon>Bacillati</taxon>
        <taxon>Actinomycetota</taxon>
        <taxon>Actinomycetes</taxon>
        <taxon>Mycobacteriales</taxon>
        <taxon>Nocardiaceae</taxon>
        <taxon>Rhodococcus</taxon>
    </lineage>
</organism>
<gene>
    <name evidence="3" type="ORF">C5613_24290</name>
</gene>
<dbReference type="InterPro" id="IPR023606">
    <property type="entry name" value="CoA-Trfase_III_dom_1_sf"/>
</dbReference>
<dbReference type="Proteomes" id="UP000239290">
    <property type="component" value="Unassembled WGS sequence"/>
</dbReference>
<dbReference type="Gene3D" id="3.40.50.10540">
    <property type="entry name" value="Crotonobetainyl-coa:carnitine coa-transferase, domain 1"/>
    <property type="match status" value="1"/>
</dbReference>
<comment type="caution">
    <text evidence="3">The sequence shown here is derived from an EMBL/GenBank/DDBJ whole genome shotgun (WGS) entry which is preliminary data.</text>
</comment>
<protein>
    <submittedName>
        <fullName evidence="3">CoA transferase</fullName>
    </submittedName>
</protein>
<name>A0A2S8J4Q5_RHOOP</name>
<dbReference type="PANTHER" id="PTHR48207">
    <property type="entry name" value="SUCCINATE--HYDROXYMETHYLGLUTARATE COA-TRANSFERASE"/>
    <property type="match status" value="1"/>
</dbReference>
<accession>A0A2S8J4Q5</accession>
<feature type="compositionally biased region" description="Low complexity" evidence="2">
    <location>
        <begin position="123"/>
        <end position="137"/>
    </location>
</feature>
<dbReference type="SUPFAM" id="SSF89796">
    <property type="entry name" value="CoA-transferase family III (CaiB/BaiF)"/>
    <property type="match status" value="1"/>
</dbReference>
<feature type="compositionally biased region" description="Low complexity" evidence="2">
    <location>
        <begin position="146"/>
        <end position="161"/>
    </location>
</feature>
<evidence type="ECO:0000313" key="3">
    <source>
        <dbReference type="EMBL" id="PQP22041.1"/>
    </source>
</evidence>
<dbReference type="EMBL" id="PUIO01000032">
    <property type="protein sequence ID" value="PQP22041.1"/>
    <property type="molecule type" value="Genomic_DNA"/>
</dbReference>
<sequence>MELTPGALHGLRVIDPTTVILGPFATATLADMGADVIKVESLDGDMSRDVGARRHKGTSALTLSLQRNKRSIAIDLASAEGREILDELVRNADVLVTNLRPRSPQKLGTTYERLSENLVMPHTSSPTRSSGCTSSSPSSPPRWRRTAPASARRSTCRWSTR</sequence>
<dbReference type="Pfam" id="PF02515">
    <property type="entry name" value="CoA_transf_3"/>
    <property type="match status" value="1"/>
</dbReference>
<dbReference type="PANTHER" id="PTHR48207:SF4">
    <property type="entry name" value="BLL6097 PROTEIN"/>
    <property type="match status" value="1"/>
</dbReference>
<proteinExistence type="predicted"/>
<reference evidence="4" key="1">
    <citation type="submission" date="2018-02" db="EMBL/GenBank/DDBJ databases">
        <title>Draft genome sequencing of Rhodococcus opacus KU647198.</title>
        <authorList>
            <person name="Zheng B.-X."/>
        </authorList>
    </citation>
    <scope>NUCLEOTIDE SEQUENCE [LARGE SCALE GENOMIC DNA]</scope>
    <source>
        <strain evidence="4">04-OD7</strain>
    </source>
</reference>
<dbReference type="AlphaFoldDB" id="A0A2S8J4Q5"/>
<keyword evidence="1 3" id="KW-0808">Transferase</keyword>
<evidence type="ECO:0000256" key="1">
    <source>
        <dbReference type="ARBA" id="ARBA00022679"/>
    </source>
</evidence>
<dbReference type="InterPro" id="IPR050483">
    <property type="entry name" value="CoA-transferase_III_domain"/>
</dbReference>
<evidence type="ECO:0000256" key="2">
    <source>
        <dbReference type="SAM" id="MobiDB-lite"/>
    </source>
</evidence>
<feature type="region of interest" description="Disordered" evidence="2">
    <location>
        <begin position="116"/>
        <end position="161"/>
    </location>
</feature>
<evidence type="ECO:0000313" key="4">
    <source>
        <dbReference type="Proteomes" id="UP000239290"/>
    </source>
</evidence>
<dbReference type="InterPro" id="IPR003673">
    <property type="entry name" value="CoA-Trfase_fam_III"/>
</dbReference>
<dbReference type="GO" id="GO:0008410">
    <property type="term" value="F:CoA-transferase activity"/>
    <property type="evidence" value="ECO:0007669"/>
    <property type="project" value="TreeGrafter"/>
</dbReference>